<evidence type="ECO:0000313" key="3">
    <source>
        <dbReference type="Proteomes" id="UP000184040"/>
    </source>
</evidence>
<dbReference type="Pfam" id="PF22513">
    <property type="entry name" value="FitA-like_RHH"/>
    <property type="match status" value="1"/>
</dbReference>
<accession>A0A1M6GRV1</accession>
<protein>
    <submittedName>
        <fullName evidence="2">Plasmid stability protein</fullName>
    </submittedName>
</protein>
<gene>
    <name evidence="2" type="ORF">SAMN04488012_10562</name>
</gene>
<sequence length="80" mass="8806">MAQLTVRNVDDAIAAALKERAAKAGRSAEAEHRRILEEALRPGHRADFFAEARARRVKLAPGAPTTTEILRADRDRDEAS</sequence>
<proteinExistence type="predicted"/>
<evidence type="ECO:0000259" key="1">
    <source>
        <dbReference type="Pfam" id="PF22513"/>
    </source>
</evidence>
<dbReference type="InterPro" id="IPR010985">
    <property type="entry name" value="Ribbon_hlx_hlx"/>
</dbReference>
<dbReference type="GO" id="GO:0006355">
    <property type="term" value="P:regulation of DNA-templated transcription"/>
    <property type="evidence" value="ECO:0007669"/>
    <property type="project" value="InterPro"/>
</dbReference>
<dbReference type="Gene3D" id="1.10.1220.10">
    <property type="entry name" value="Met repressor-like"/>
    <property type="match status" value="1"/>
</dbReference>
<dbReference type="STRING" id="313368.SAMN04488012_10562"/>
<feature type="domain" description="Antitoxin FitA-like ribbon-helix-helix" evidence="1">
    <location>
        <begin position="2"/>
        <end position="40"/>
    </location>
</feature>
<evidence type="ECO:0000313" key="2">
    <source>
        <dbReference type="EMBL" id="SHJ12648.1"/>
    </source>
</evidence>
<dbReference type="Proteomes" id="UP000184040">
    <property type="component" value="Unassembled WGS sequence"/>
</dbReference>
<dbReference type="InterPro" id="IPR053853">
    <property type="entry name" value="FitA-like_RHH"/>
</dbReference>
<name>A0A1M6GRV1_9RHOB</name>
<dbReference type="EMBL" id="FQZA01000005">
    <property type="protein sequence ID" value="SHJ12648.1"/>
    <property type="molecule type" value="Genomic_DNA"/>
</dbReference>
<dbReference type="SUPFAM" id="SSF47598">
    <property type="entry name" value="Ribbon-helix-helix"/>
    <property type="match status" value="1"/>
</dbReference>
<keyword evidence="3" id="KW-1185">Reference proteome</keyword>
<organism evidence="2 3">
    <name type="scientific">Palleronia salina</name>
    <dbReference type="NCBI Taxonomy" id="313368"/>
    <lineage>
        <taxon>Bacteria</taxon>
        <taxon>Pseudomonadati</taxon>
        <taxon>Pseudomonadota</taxon>
        <taxon>Alphaproteobacteria</taxon>
        <taxon>Rhodobacterales</taxon>
        <taxon>Roseobacteraceae</taxon>
        <taxon>Palleronia</taxon>
    </lineage>
</organism>
<dbReference type="AlphaFoldDB" id="A0A1M6GRV1"/>
<reference evidence="2 3" key="1">
    <citation type="submission" date="2016-11" db="EMBL/GenBank/DDBJ databases">
        <authorList>
            <person name="Jaros S."/>
            <person name="Januszkiewicz K."/>
            <person name="Wedrychowicz H."/>
        </authorList>
    </citation>
    <scope>NUCLEOTIDE SEQUENCE [LARGE SCALE GENOMIC DNA]</scope>
    <source>
        <strain evidence="2 3">DSM 26892</strain>
    </source>
</reference>
<dbReference type="InterPro" id="IPR013321">
    <property type="entry name" value="Arc_rbn_hlx_hlx"/>
</dbReference>
<dbReference type="RefSeq" id="WP_073128443.1">
    <property type="nucleotide sequence ID" value="NZ_FQZA01000005.1"/>
</dbReference>